<name>A0A559MMG1_9HELO</name>
<keyword evidence="4" id="KW-1185">Reference proteome</keyword>
<evidence type="ECO:0000256" key="1">
    <source>
        <dbReference type="SAM" id="MobiDB-lite"/>
    </source>
</evidence>
<dbReference type="Pfam" id="PF13508">
    <property type="entry name" value="Acetyltransf_7"/>
    <property type="match status" value="1"/>
</dbReference>
<dbReference type="PANTHER" id="PTHR42791:SF16">
    <property type="entry name" value="N-ACETYLTRANSFERASE DOMAIN-CONTAINING PROTEIN"/>
    <property type="match status" value="1"/>
</dbReference>
<dbReference type="CDD" id="cd04301">
    <property type="entry name" value="NAT_SF"/>
    <property type="match status" value="1"/>
</dbReference>
<evidence type="ECO:0000313" key="3">
    <source>
        <dbReference type="EMBL" id="TVY94151.1"/>
    </source>
</evidence>
<dbReference type="PANTHER" id="PTHR42791">
    <property type="entry name" value="GNAT FAMILY ACETYLTRANSFERASE"/>
    <property type="match status" value="1"/>
</dbReference>
<evidence type="ECO:0000259" key="2">
    <source>
        <dbReference type="PROSITE" id="PS51186"/>
    </source>
</evidence>
<feature type="compositionally biased region" description="Low complexity" evidence="1">
    <location>
        <begin position="1"/>
        <end position="14"/>
    </location>
</feature>
<dbReference type="AlphaFoldDB" id="A0A559MMG1"/>
<gene>
    <name evidence="3" type="ORF">LAWI1_G000265</name>
</gene>
<dbReference type="SUPFAM" id="SSF55729">
    <property type="entry name" value="Acyl-CoA N-acyltransferases (Nat)"/>
    <property type="match status" value="1"/>
</dbReference>
<reference evidence="3 4" key="1">
    <citation type="submission" date="2018-05" db="EMBL/GenBank/DDBJ databases">
        <title>Genome sequencing and assembly of the regulated plant pathogen Lachnellula willkommii and related sister species for the development of diagnostic species identification markers.</title>
        <authorList>
            <person name="Giroux E."/>
            <person name="Bilodeau G."/>
        </authorList>
    </citation>
    <scope>NUCLEOTIDE SEQUENCE [LARGE SCALE GENOMIC DNA]</scope>
    <source>
        <strain evidence="3 4">CBS 172.35</strain>
    </source>
</reference>
<dbReference type="Proteomes" id="UP000315522">
    <property type="component" value="Unassembled WGS sequence"/>
</dbReference>
<sequence>MISSAVSVSPEAPVLGDASPSKPPASDEIVLRPARLSDIPIMGNLCTDAYAPNPVTAYLTPKAHMYREDNIQQHRQGCRRRLLNIRNLSIIACLASDPSTIVGFGQFSRLGDDHGAKQFIRDRGLRERFWIYTLSWFFYFYHIVENIIWPDRITHKARMKEFESWVADDDEIYWKSHPERGIRWHANSIVVSPQFQGKGIGKKIMLEGLKLAQNERVIMGLTASVEGEYLYRKVGFELLGTFSHRVPRDDNEGGGIMIWYPEGTNSKT</sequence>
<organism evidence="3 4">
    <name type="scientific">Lachnellula willkommii</name>
    <dbReference type="NCBI Taxonomy" id="215461"/>
    <lineage>
        <taxon>Eukaryota</taxon>
        <taxon>Fungi</taxon>
        <taxon>Dikarya</taxon>
        <taxon>Ascomycota</taxon>
        <taxon>Pezizomycotina</taxon>
        <taxon>Leotiomycetes</taxon>
        <taxon>Helotiales</taxon>
        <taxon>Lachnaceae</taxon>
        <taxon>Lachnellula</taxon>
    </lineage>
</organism>
<evidence type="ECO:0000313" key="4">
    <source>
        <dbReference type="Proteomes" id="UP000315522"/>
    </source>
</evidence>
<proteinExistence type="predicted"/>
<dbReference type="EMBL" id="QGML01000037">
    <property type="protein sequence ID" value="TVY94151.1"/>
    <property type="molecule type" value="Genomic_DNA"/>
</dbReference>
<dbReference type="InterPro" id="IPR000182">
    <property type="entry name" value="GNAT_dom"/>
</dbReference>
<comment type="caution">
    <text evidence="3">The sequence shown here is derived from an EMBL/GenBank/DDBJ whole genome shotgun (WGS) entry which is preliminary data.</text>
</comment>
<accession>A0A559MMG1</accession>
<dbReference type="Gene3D" id="3.40.630.30">
    <property type="match status" value="1"/>
</dbReference>
<dbReference type="GO" id="GO:0016747">
    <property type="term" value="F:acyltransferase activity, transferring groups other than amino-acyl groups"/>
    <property type="evidence" value="ECO:0007669"/>
    <property type="project" value="InterPro"/>
</dbReference>
<dbReference type="InterPro" id="IPR052523">
    <property type="entry name" value="Trichothecene_AcTrans"/>
</dbReference>
<feature type="domain" description="N-acetyltransferase" evidence="2">
    <location>
        <begin position="127"/>
        <end position="262"/>
    </location>
</feature>
<dbReference type="PROSITE" id="PS51186">
    <property type="entry name" value="GNAT"/>
    <property type="match status" value="1"/>
</dbReference>
<dbReference type="InterPro" id="IPR016181">
    <property type="entry name" value="Acyl_CoA_acyltransferase"/>
</dbReference>
<protein>
    <recommendedName>
        <fullName evidence="2">N-acetyltransferase domain-containing protein</fullName>
    </recommendedName>
</protein>
<feature type="region of interest" description="Disordered" evidence="1">
    <location>
        <begin position="1"/>
        <end position="26"/>
    </location>
</feature>